<dbReference type="Proteomes" id="UP000828390">
    <property type="component" value="Unassembled WGS sequence"/>
</dbReference>
<accession>A0A9D4FGD9</accession>
<protein>
    <submittedName>
        <fullName evidence="1">Uncharacterized protein</fullName>
    </submittedName>
</protein>
<gene>
    <name evidence="1" type="ORF">DPMN_151982</name>
</gene>
<dbReference type="AlphaFoldDB" id="A0A9D4FGD9"/>
<reference evidence="1" key="1">
    <citation type="journal article" date="2019" name="bioRxiv">
        <title>The Genome of the Zebra Mussel, Dreissena polymorpha: A Resource for Invasive Species Research.</title>
        <authorList>
            <person name="McCartney M.A."/>
            <person name="Auch B."/>
            <person name="Kono T."/>
            <person name="Mallez S."/>
            <person name="Zhang Y."/>
            <person name="Obille A."/>
            <person name="Becker A."/>
            <person name="Abrahante J.E."/>
            <person name="Garbe J."/>
            <person name="Badalamenti J.P."/>
            <person name="Herman A."/>
            <person name="Mangelson H."/>
            <person name="Liachko I."/>
            <person name="Sullivan S."/>
            <person name="Sone E.D."/>
            <person name="Koren S."/>
            <person name="Silverstein K.A.T."/>
            <person name="Beckman K.B."/>
            <person name="Gohl D.M."/>
        </authorList>
    </citation>
    <scope>NUCLEOTIDE SEQUENCE</scope>
    <source>
        <strain evidence="1">Duluth1</strain>
        <tissue evidence="1">Whole animal</tissue>
    </source>
</reference>
<reference evidence="1" key="2">
    <citation type="submission" date="2020-11" db="EMBL/GenBank/DDBJ databases">
        <authorList>
            <person name="McCartney M.A."/>
            <person name="Auch B."/>
            <person name="Kono T."/>
            <person name="Mallez S."/>
            <person name="Becker A."/>
            <person name="Gohl D.M."/>
            <person name="Silverstein K.A.T."/>
            <person name="Koren S."/>
            <person name="Bechman K.B."/>
            <person name="Herman A."/>
            <person name="Abrahante J.E."/>
            <person name="Garbe J."/>
        </authorList>
    </citation>
    <scope>NUCLEOTIDE SEQUENCE</scope>
    <source>
        <strain evidence="1">Duluth1</strain>
        <tissue evidence="1">Whole animal</tissue>
    </source>
</reference>
<evidence type="ECO:0000313" key="1">
    <source>
        <dbReference type="EMBL" id="KAH3798383.1"/>
    </source>
</evidence>
<evidence type="ECO:0000313" key="2">
    <source>
        <dbReference type="Proteomes" id="UP000828390"/>
    </source>
</evidence>
<comment type="caution">
    <text evidence="1">The sequence shown here is derived from an EMBL/GenBank/DDBJ whole genome shotgun (WGS) entry which is preliminary data.</text>
</comment>
<sequence length="60" mass="6443">MLAGLSSWAMLSAGVSAPYLPELFVSVVLVLHGLECHRPVGKQIKKRVMVVLFLLPALGV</sequence>
<organism evidence="1 2">
    <name type="scientific">Dreissena polymorpha</name>
    <name type="common">Zebra mussel</name>
    <name type="synonym">Mytilus polymorpha</name>
    <dbReference type="NCBI Taxonomy" id="45954"/>
    <lineage>
        <taxon>Eukaryota</taxon>
        <taxon>Metazoa</taxon>
        <taxon>Spiralia</taxon>
        <taxon>Lophotrochozoa</taxon>
        <taxon>Mollusca</taxon>
        <taxon>Bivalvia</taxon>
        <taxon>Autobranchia</taxon>
        <taxon>Heteroconchia</taxon>
        <taxon>Euheterodonta</taxon>
        <taxon>Imparidentia</taxon>
        <taxon>Neoheterodontei</taxon>
        <taxon>Myida</taxon>
        <taxon>Dreissenoidea</taxon>
        <taxon>Dreissenidae</taxon>
        <taxon>Dreissena</taxon>
    </lineage>
</organism>
<dbReference type="EMBL" id="JAIWYP010000007">
    <property type="protein sequence ID" value="KAH3798383.1"/>
    <property type="molecule type" value="Genomic_DNA"/>
</dbReference>
<name>A0A9D4FGD9_DREPO</name>
<proteinExistence type="predicted"/>
<keyword evidence="2" id="KW-1185">Reference proteome</keyword>